<comment type="caution">
    <text evidence="2">The sequence shown here is derived from an EMBL/GenBank/DDBJ whole genome shotgun (WGS) entry which is preliminary data.</text>
</comment>
<evidence type="ECO:0000256" key="1">
    <source>
        <dbReference type="SAM" id="MobiDB-lite"/>
    </source>
</evidence>
<feature type="region of interest" description="Disordered" evidence="1">
    <location>
        <begin position="371"/>
        <end position="447"/>
    </location>
</feature>
<dbReference type="Proteomes" id="UP000018958">
    <property type="component" value="Unassembled WGS sequence"/>
</dbReference>
<dbReference type="InterPro" id="IPR012337">
    <property type="entry name" value="RNaseH-like_sf"/>
</dbReference>
<feature type="compositionally biased region" description="Polar residues" evidence="1">
    <location>
        <begin position="380"/>
        <end position="400"/>
    </location>
</feature>
<feature type="compositionally biased region" description="Polar residues" evidence="1">
    <location>
        <begin position="580"/>
        <end position="589"/>
    </location>
</feature>
<evidence type="ECO:0000313" key="2">
    <source>
        <dbReference type="EMBL" id="ETP21534.1"/>
    </source>
</evidence>
<protein>
    <submittedName>
        <fullName evidence="2">Uncharacterized protein</fullName>
    </submittedName>
</protein>
<sequence length="643" mass="71556">MTYGLRPSSDRHDGLAIAKHMEGVIEELLASEWKIGAVVTDNAGQCGRARRILAPRYPNIAFLICFAHDINNLVKAVLKTVFKEISEDAAGAASFLNTSTSKWLVRAAKAMNRRYGDSLAIFTLCETSWNSTQACFASLLRVRGALEDMVFSYRNSSDLPNKLRVLGDVEFWSKLEAAEKIVRPLCKASFRLQRDENTVGDVVLSYMEIYSGFASSELSDNLTELVKLRWNACEQPLFMLGYFFPSEYVVKARELPSTVLTGLDDVCQFAQYYYRRFVSDDDSGLRGEMFKWIRGEYTTSRSADFSDGPVVMFGTTCERLFSELALIQTPKRNRMTIEKTMKHQVMRQYVRKKNRREKVIPTITKKLLRTLDPQERVSIGTPQNSVRGTPANPVSSTPANQLPPTPANSLRPTPSNLPTPLSQTPAPECRSVNSTTDQDPPESPPLTRVLFPGNSSEGCSVRAISQTPASTQQATPTQRTLARVNTVNSQGPLHDENDNLDTVVLSDKQLDEYLEHFEWEEIGEYGDENTIELWENMLDGLSASTALNSGDNDGSIDSEATTEGNFNGDLDRDCHITGEGATTANNSDNCLPFTTPRLGTDADPIPVADRQPYPEENDPDVPQENRLTRIRARKTSLSSLVGQ</sequence>
<feature type="compositionally biased region" description="Polar residues" evidence="1">
    <location>
        <begin position="407"/>
        <end position="438"/>
    </location>
</feature>
<dbReference type="EMBL" id="ANIX01001070">
    <property type="protein sequence ID" value="ETP21534.1"/>
    <property type="molecule type" value="Genomic_DNA"/>
</dbReference>
<organism evidence="2 3">
    <name type="scientific">Phytophthora nicotianae CJ01A1</name>
    <dbReference type="NCBI Taxonomy" id="1317063"/>
    <lineage>
        <taxon>Eukaryota</taxon>
        <taxon>Sar</taxon>
        <taxon>Stramenopiles</taxon>
        <taxon>Oomycota</taxon>
        <taxon>Peronosporomycetes</taxon>
        <taxon>Peronosporales</taxon>
        <taxon>Peronosporaceae</taxon>
        <taxon>Phytophthora</taxon>
    </lineage>
</organism>
<name>W2XHU7_PHYNI</name>
<accession>W2XHU7</accession>
<dbReference type="AlphaFoldDB" id="W2XHU7"/>
<feature type="region of interest" description="Disordered" evidence="1">
    <location>
        <begin position="579"/>
        <end position="643"/>
    </location>
</feature>
<reference evidence="2 3" key="1">
    <citation type="submission" date="2013-11" db="EMBL/GenBank/DDBJ databases">
        <title>The Genome Sequence of Phytophthora parasitica CJ01A1.</title>
        <authorList>
            <consortium name="The Broad Institute Genomics Platform"/>
            <person name="Russ C."/>
            <person name="Tyler B."/>
            <person name="Panabieres F."/>
            <person name="Shan W."/>
            <person name="Tripathy S."/>
            <person name="Grunwald N."/>
            <person name="Machado M."/>
            <person name="Johnson C.S."/>
            <person name="Walker B."/>
            <person name="Young S.K."/>
            <person name="Zeng Q."/>
            <person name="Gargeya S."/>
            <person name="Fitzgerald M."/>
            <person name="Haas B."/>
            <person name="Abouelleil A."/>
            <person name="Allen A.W."/>
            <person name="Alvarado L."/>
            <person name="Arachchi H.M."/>
            <person name="Berlin A.M."/>
            <person name="Chapman S.B."/>
            <person name="Gainer-Dewar J."/>
            <person name="Goldberg J."/>
            <person name="Griggs A."/>
            <person name="Gujja S."/>
            <person name="Hansen M."/>
            <person name="Howarth C."/>
            <person name="Imamovic A."/>
            <person name="Ireland A."/>
            <person name="Larimer J."/>
            <person name="McCowan C."/>
            <person name="Murphy C."/>
            <person name="Pearson M."/>
            <person name="Poon T.W."/>
            <person name="Priest M."/>
            <person name="Roberts A."/>
            <person name="Saif S."/>
            <person name="Shea T."/>
            <person name="Sisk P."/>
            <person name="Sykes S."/>
            <person name="Wortman J."/>
            <person name="Nusbaum C."/>
            <person name="Birren B."/>
        </authorList>
    </citation>
    <scope>NUCLEOTIDE SEQUENCE [LARGE SCALE GENOMIC DNA]</scope>
    <source>
        <strain evidence="2 3">CJ01A1</strain>
    </source>
</reference>
<gene>
    <name evidence="2" type="ORF">F441_04970</name>
</gene>
<dbReference type="SUPFAM" id="SSF53098">
    <property type="entry name" value="Ribonuclease H-like"/>
    <property type="match status" value="1"/>
</dbReference>
<proteinExistence type="predicted"/>
<evidence type="ECO:0000313" key="3">
    <source>
        <dbReference type="Proteomes" id="UP000018958"/>
    </source>
</evidence>